<evidence type="ECO:0000313" key="2">
    <source>
        <dbReference type="Proteomes" id="UP000886998"/>
    </source>
</evidence>
<sequence length="179" mass="20954">MGPKSKPKSANNESTSNDSREINMERFAYDVFVSIFIRLGVTDFPPFHRKRNHYKNNTTLKSVSAEVLLHQFSHRDEFMEAFKILSNMHSSSNIEDFANCVYYVLKEANAEAFNYVPVSVLFALHAELFLYFQSQNISVDFVELPRSWYKIYTRDIFKFVKDDISEITKDLCSQTSRME</sequence>
<gene>
    <name evidence="1" type="ORF">TNIN_491211</name>
</gene>
<evidence type="ECO:0000313" key="1">
    <source>
        <dbReference type="EMBL" id="GFY39146.1"/>
    </source>
</evidence>
<proteinExistence type="predicted"/>
<dbReference type="Proteomes" id="UP000886998">
    <property type="component" value="Unassembled WGS sequence"/>
</dbReference>
<accession>A0A8X6WST7</accession>
<keyword evidence="2" id="KW-1185">Reference proteome</keyword>
<dbReference type="AlphaFoldDB" id="A0A8X6WST7"/>
<reference evidence="1" key="1">
    <citation type="submission" date="2020-08" db="EMBL/GenBank/DDBJ databases">
        <title>Multicomponent nature underlies the extraordinary mechanical properties of spider dragline silk.</title>
        <authorList>
            <person name="Kono N."/>
            <person name="Nakamura H."/>
            <person name="Mori M."/>
            <person name="Yoshida Y."/>
            <person name="Ohtoshi R."/>
            <person name="Malay A.D."/>
            <person name="Moran D.A.P."/>
            <person name="Tomita M."/>
            <person name="Numata K."/>
            <person name="Arakawa K."/>
        </authorList>
    </citation>
    <scope>NUCLEOTIDE SEQUENCE</scope>
</reference>
<dbReference type="EMBL" id="BMAV01001236">
    <property type="protein sequence ID" value="GFY39146.1"/>
    <property type="molecule type" value="Genomic_DNA"/>
</dbReference>
<comment type="caution">
    <text evidence="1">The sequence shown here is derived from an EMBL/GenBank/DDBJ whole genome shotgun (WGS) entry which is preliminary data.</text>
</comment>
<protein>
    <submittedName>
        <fullName evidence="1">Uncharacterized protein</fullName>
    </submittedName>
</protein>
<dbReference type="OrthoDB" id="10423474at2759"/>
<name>A0A8X6WST7_9ARAC</name>
<organism evidence="1 2">
    <name type="scientific">Trichonephila inaurata madagascariensis</name>
    <dbReference type="NCBI Taxonomy" id="2747483"/>
    <lineage>
        <taxon>Eukaryota</taxon>
        <taxon>Metazoa</taxon>
        <taxon>Ecdysozoa</taxon>
        <taxon>Arthropoda</taxon>
        <taxon>Chelicerata</taxon>
        <taxon>Arachnida</taxon>
        <taxon>Araneae</taxon>
        <taxon>Araneomorphae</taxon>
        <taxon>Entelegynae</taxon>
        <taxon>Araneoidea</taxon>
        <taxon>Nephilidae</taxon>
        <taxon>Trichonephila</taxon>
        <taxon>Trichonephila inaurata</taxon>
    </lineage>
</organism>